<feature type="signal peptide" evidence="1">
    <location>
        <begin position="1"/>
        <end position="21"/>
    </location>
</feature>
<evidence type="ECO:0000313" key="3">
    <source>
        <dbReference type="Proteomes" id="UP001374535"/>
    </source>
</evidence>
<feature type="chain" id="PRO_5042855837" description="Secreted protein" evidence="1">
    <location>
        <begin position="22"/>
        <end position="107"/>
    </location>
</feature>
<sequence length="107" mass="12890">MHRVKHIMVKLLSVCYMCIKGLLHCLHASKSKTFRLRKILTFTERKSFIYINKCFIRHREKKIQNYAKISVSVRMITIQNKTGFFQHRRLYTFAIKHNYIGCKVKIL</sequence>
<dbReference type="Proteomes" id="UP001374535">
    <property type="component" value="Chromosome 1"/>
</dbReference>
<organism evidence="2 3">
    <name type="scientific">Vigna mungo</name>
    <name type="common">Black gram</name>
    <name type="synonym">Phaseolus mungo</name>
    <dbReference type="NCBI Taxonomy" id="3915"/>
    <lineage>
        <taxon>Eukaryota</taxon>
        <taxon>Viridiplantae</taxon>
        <taxon>Streptophyta</taxon>
        <taxon>Embryophyta</taxon>
        <taxon>Tracheophyta</taxon>
        <taxon>Spermatophyta</taxon>
        <taxon>Magnoliopsida</taxon>
        <taxon>eudicotyledons</taxon>
        <taxon>Gunneridae</taxon>
        <taxon>Pentapetalae</taxon>
        <taxon>rosids</taxon>
        <taxon>fabids</taxon>
        <taxon>Fabales</taxon>
        <taxon>Fabaceae</taxon>
        <taxon>Papilionoideae</taxon>
        <taxon>50 kb inversion clade</taxon>
        <taxon>NPAAA clade</taxon>
        <taxon>indigoferoid/millettioid clade</taxon>
        <taxon>Phaseoleae</taxon>
        <taxon>Vigna</taxon>
    </lineage>
</organism>
<proteinExistence type="predicted"/>
<keyword evidence="3" id="KW-1185">Reference proteome</keyword>
<evidence type="ECO:0000313" key="2">
    <source>
        <dbReference type="EMBL" id="WVZ22063.1"/>
    </source>
</evidence>
<name>A0AAQ3P5S5_VIGMU</name>
<dbReference type="EMBL" id="CP144700">
    <property type="protein sequence ID" value="WVZ22063.1"/>
    <property type="molecule type" value="Genomic_DNA"/>
</dbReference>
<reference evidence="2 3" key="1">
    <citation type="journal article" date="2023" name="Life. Sci Alliance">
        <title>Evolutionary insights into 3D genome organization and epigenetic landscape of Vigna mungo.</title>
        <authorList>
            <person name="Junaid A."/>
            <person name="Singh B."/>
            <person name="Bhatia S."/>
        </authorList>
    </citation>
    <scope>NUCLEOTIDE SEQUENCE [LARGE SCALE GENOMIC DNA]</scope>
    <source>
        <strain evidence="2">Urdbean</strain>
    </source>
</reference>
<evidence type="ECO:0008006" key="4">
    <source>
        <dbReference type="Google" id="ProtNLM"/>
    </source>
</evidence>
<accession>A0AAQ3P5S5</accession>
<keyword evidence="1" id="KW-0732">Signal</keyword>
<dbReference type="AlphaFoldDB" id="A0AAQ3P5S5"/>
<protein>
    <recommendedName>
        <fullName evidence="4">Secreted protein</fullName>
    </recommendedName>
</protein>
<gene>
    <name evidence="2" type="ORF">V8G54_000607</name>
</gene>
<evidence type="ECO:0000256" key="1">
    <source>
        <dbReference type="SAM" id="SignalP"/>
    </source>
</evidence>